<keyword evidence="5" id="KW-0805">Transcription regulation</keyword>
<evidence type="ECO:0000256" key="8">
    <source>
        <dbReference type="SAM" id="SignalP"/>
    </source>
</evidence>
<feature type="region of interest" description="Disordered" evidence="7">
    <location>
        <begin position="771"/>
        <end position="918"/>
    </location>
</feature>
<dbReference type="GO" id="GO:0008270">
    <property type="term" value="F:zinc ion binding"/>
    <property type="evidence" value="ECO:0007669"/>
    <property type="project" value="UniProtKB-KW"/>
</dbReference>
<dbReference type="PANTHER" id="PTHR33304:SF36">
    <property type="entry name" value="GB|AAF26970.1-RELATED"/>
    <property type="match status" value="1"/>
</dbReference>
<feature type="compositionally biased region" description="Polar residues" evidence="7">
    <location>
        <begin position="815"/>
        <end position="826"/>
    </location>
</feature>
<keyword evidence="1" id="KW-0479">Metal-binding</keyword>
<protein>
    <recommendedName>
        <fullName evidence="9">X8 domain-containing protein</fullName>
    </recommendedName>
</protein>
<evidence type="ECO:0000259" key="9">
    <source>
        <dbReference type="SMART" id="SM00768"/>
    </source>
</evidence>
<reference evidence="10" key="1">
    <citation type="submission" date="2020-07" db="EMBL/GenBank/DDBJ databases">
        <authorList>
            <person name="Lin J."/>
        </authorList>
    </citation>
    <scope>NUCLEOTIDE SEQUENCE</scope>
</reference>
<evidence type="ECO:0000256" key="2">
    <source>
        <dbReference type="ARBA" id="ARBA00022729"/>
    </source>
</evidence>
<evidence type="ECO:0000256" key="3">
    <source>
        <dbReference type="ARBA" id="ARBA00022771"/>
    </source>
</evidence>
<evidence type="ECO:0000313" key="10">
    <source>
        <dbReference type="EMBL" id="CAD1837932.1"/>
    </source>
</evidence>
<dbReference type="InterPro" id="IPR049914">
    <property type="entry name" value="PHD1-3/5-6"/>
</dbReference>
<name>A0A6V7Q4A5_ANACO</name>
<evidence type="ECO:0000256" key="5">
    <source>
        <dbReference type="ARBA" id="ARBA00023015"/>
    </source>
</evidence>
<evidence type="ECO:0000256" key="6">
    <source>
        <dbReference type="ARBA" id="ARBA00023163"/>
    </source>
</evidence>
<proteinExistence type="predicted"/>
<feature type="domain" description="X8" evidence="9">
    <location>
        <begin position="30"/>
        <end position="115"/>
    </location>
</feature>
<dbReference type="GO" id="GO:0140566">
    <property type="term" value="F:histone reader activity"/>
    <property type="evidence" value="ECO:0007669"/>
    <property type="project" value="InterPro"/>
</dbReference>
<feature type="region of interest" description="Disordered" evidence="7">
    <location>
        <begin position="102"/>
        <end position="135"/>
    </location>
</feature>
<dbReference type="InterPro" id="IPR056280">
    <property type="entry name" value="AIPP2-like_SPOC"/>
</dbReference>
<keyword evidence="4" id="KW-0862">Zinc</keyword>
<keyword evidence="3" id="KW-0863">Zinc-finger</keyword>
<dbReference type="PANTHER" id="PTHR33304">
    <property type="match status" value="1"/>
</dbReference>
<feature type="compositionally biased region" description="Basic and acidic residues" evidence="7">
    <location>
        <begin position="845"/>
        <end position="855"/>
    </location>
</feature>
<feature type="signal peptide" evidence="8">
    <location>
        <begin position="1"/>
        <end position="29"/>
    </location>
</feature>
<dbReference type="EMBL" id="LR862132">
    <property type="protein sequence ID" value="CAD1837932.1"/>
    <property type="molecule type" value="Genomic_DNA"/>
</dbReference>
<organism evidence="10">
    <name type="scientific">Ananas comosus var. bracteatus</name>
    <name type="common">red pineapple</name>
    <dbReference type="NCBI Taxonomy" id="296719"/>
    <lineage>
        <taxon>Eukaryota</taxon>
        <taxon>Viridiplantae</taxon>
        <taxon>Streptophyta</taxon>
        <taxon>Embryophyta</taxon>
        <taxon>Tracheophyta</taxon>
        <taxon>Spermatophyta</taxon>
        <taxon>Magnoliopsida</taxon>
        <taxon>Liliopsida</taxon>
        <taxon>Poales</taxon>
        <taxon>Bromeliaceae</taxon>
        <taxon>Bromelioideae</taxon>
        <taxon>Ananas</taxon>
    </lineage>
</organism>
<feature type="compositionally biased region" description="Basic and acidic residues" evidence="7">
    <location>
        <begin position="897"/>
        <end position="910"/>
    </location>
</feature>
<evidence type="ECO:0000256" key="7">
    <source>
        <dbReference type="SAM" id="MobiDB-lite"/>
    </source>
</evidence>
<feature type="compositionally biased region" description="Basic and acidic residues" evidence="7">
    <location>
        <begin position="862"/>
        <end position="872"/>
    </location>
</feature>
<keyword evidence="2 8" id="KW-0732">Signal</keyword>
<gene>
    <name evidence="10" type="ORF">CB5_LOCUS21143</name>
</gene>
<dbReference type="GO" id="GO:0034244">
    <property type="term" value="P:negative regulation of transcription elongation by RNA polymerase II"/>
    <property type="evidence" value="ECO:0007669"/>
    <property type="project" value="InterPro"/>
</dbReference>
<feature type="compositionally biased region" description="Polar residues" evidence="7">
    <location>
        <begin position="873"/>
        <end position="886"/>
    </location>
</feature>
<dbReference type="SMART" id="SM00768">
    <property type="entry name" value="X8"/>
    <property type="match status" value="1"/>
</dbReference>
<sequence>MPISFSSHTLLMDVLVLLVPCCTIGGTDGAWCVCRSDQSTPALQKTLDYACGAGADCNPILQMGLYSQRCGHYFHLFQIKFCSKIKIFRACVTNSKWSAAGTAGTPTSTNSPGGHQQHPPLQPPGTGGVLGWPHRTTTDGTASGAGLLRPAIMRRIFFLLLSALIYCMQKHINVIPVEWYCERCQLSAKPVHETEKDNLSPSCLVTTPPKLKRASANMSTVPVSKSIMPAHTSPGSMNAEACISPKSASVGHAGKSRTGRCKRTNLQVLNLSGMLSSFHRELTEETIDDLVSEFYHQWSSFGRVGRGADADLFCFSFVILKVCASIYYQGMFLTGGVLCPNIQSRGPDRDVSDLPVTLIINPKEKFPHPASEACWMGTFEFFEVVPHIHSGIQAHFANQVSLKAYEVLKQMPKELKLEILPRLDAWPKMFQSDPPDYNDIGVYFFSRGLERPKEKYIRLLERVSARDIAMKTYIDTDIQLLIYSSKVLPAHCQFIDGQIYLWGVFKNLKRQNQRKPEQTPFCSPADTSIDKCNQSITPIRVKSEEIDMDIDMVGGNDVGMVDMPIQRVGKPKPTLDTPPGFAYDGPPGFSRPISNGFAYDGPSGFSRPISNGGNKEKRLLVKFSLKNVKKRAFTEFPPGFVGIPVLKQQSTQMPGLRVKTYLTIAHHLQQLEDIQEQHQKHVKGNQNKTRYKICSAYFCLLLAQGKTHKSMGHSRTSSPCPSIQKKRGFNSEERLLGETKLHVPSLKLASLSAKESTKRFSDGPLFKSCGRNGEAALTRTHMSQKKQERDFKKTNHTGEGDSPKTKPMVRRVSFVSKNHGSSSSPVSAGPKPRNLRPQNRVMGSKKWDVTEEHGMRSMGSWRKWDESSEKPSRVSTAYQSPFSSGQRAVPPSPWPTWEDHANKVSKEKQDFPSTSEAW</sequence>
<accession>A0A6V7Q4A5</accession>
<dbReference type="InterPro" id="IPR012946">
    <property type="entry name" value="X8"/>
</dbReference>
<feature type="compositionally biased region" description="Low complexity" evidence="7">
    <location>
        <begin position="102"/>
        <end position="119"/>
    </location>
</feature>
<evidence type="ECO:0000256" key="1">
    <source>
        <dbReference type="ARBA" id="ARBA00022723"/>
    </source>
</evidence>
<dbReference type="AlphaFoldDB" id="A0A6V7Q4A5"/>
<evidence type="ECO:0000256" key="4">
    <source>
        <dbReference type="ARBA" id="ARBA00022833"/>
    </source>
</evidence>
<feature type="chain" id="PRO_5028308506" description="X8 domain-containing protein" evidence="8">
    <location>
        <begin position="30"/>
        <end position="918"/>
    </location>
</feature>
<keyword evidence="6" id="KW-0804">Transcription</keyword>
<feature type="compositionally biased region" description="Basic and acidic residues" evidence="7">
    <location>
        <begin position="785"/>
        <end position="804"/>
    </location>
</feature>
<dbReference type="Pfam" id="PF23121">
    <property type="entry name" value="SPOC_AIPP2"/>
    <property type="match status" value="1"/>
</dbReference>